<keyword evidence="3" id="KW-0997">Cell inner membrane</keyword>
<evidence type="ECO:0000256" key="3">
    <source>
        <dbReference type="ARBA" id="ARBA00022519"/>
    </source>
</evidence>
<dbReference type="GO" id="GO:0005886">
    <property type="term" value="C:plasma membrane"/>
    <property type="evidence" value="ECO:0007669"/>
    <property type="project" value="UniProtKB-SubCell"/>
</dbReference>
<keyword evidence="2" id="KW-1003">Cell membrane</keyword>
<organism evidence="7">
    <name type="scientific">candidate division WOR-3 bacterium</name>
    <dbReference type="NCBI Taxonomy" id="2052148"/>
    <lineage>
        <taxon>Bacteria</taxon>
        <taxon>Bacteria division WOR-3</taxon>
    </lineage>
</organism>
<sequence length="265" mass="31885">MFVTLVAQFIAFFVPQKVAEFIAIILADAFRIFDWRTKAVMKNLEILFPNKPLRERKLIMRNTFRKMFVTYIRVMKINRRKWEQYVDPRDLEVFKGKKSIIFSIHMGPWDIASKYVNLYGFEFYALMENLPKFYLWMWLRFRRGIKVFLVGTGTIKAIQKLKREKEFALVVLVDRVTSGKYVVKKFCGQNVIFAEGIFKLPKILDSDVYFLLCHWDENMERVRFDVVPLEKGDVESKVFDLFEESVKKYPDQWFNFYFFTTQRPI</sequence>
<comment type="caution">
    <text evidence="7">The sequence shown here is derived from an EMBL/GenBank/DDBJ whole genome shotgun (WGS) entry which is preliminary data.</text>
</comment>
<keyword evidence="4" id="KW-0808">Transferase</keyword>
<dbReference type="InterPro" id="IPR004960">
    <property type="entry name" value="LipA_acyltrans"/>
</dbReference>
<protein>
    <recommendedName>
        <fullName evidence="8">Lipid A biosynthesis acyltransferase</fullName>
    </recommendedName>
</protein>
<evidence type="ECO:0000256" key="2">
    <source>
        <dbReference type="ARBA" id="ARBA00022475"/>
    </source>
</evidence>
<evidence type="ECO:0000313" key="7">
    <source>
        <dbReference type="EMBL" id="HGL17578.1"/>
    </source>
</evidence>
<dbReference type="Pfam" id="PF03279">
    <property type="entry name" value="Lip_A_acyltrans"/>
    <property type="match status" value="1"/>
</dbReference>
<dbReference type="AlphaFoldDB" id="A0A7V4E4F5"/>
<evidence type="ECO:0000256" key="1">
    <source>
        <dbReference type="ARBA" id="ARBA00004533"/>
    </source>
</evidence>
<dbReference type="GO" id="GO:0009247">
    <property type="term" value="P:glycolipid biosynthetic process"/>
    <property type="evidence" value="ECO:0007669"/>
    <property type="project" value="UniProtKB-ARBA"/>
</dbReference>
<name>A0A7V4E4F5_UNCW3</name>
<accession>A0A7V4E4F5</accession>
<evidence type="ECO:0000256" key="4">
    <source>
        <dbReference type="ARBA" id="ARBA00022679"/>
    </source>
</evidence>
<evidence type="ECO:0008006" key="8">
    <source>
        <dbReference type="Google" id="ProtNLM"/>
    </source>
</evidence>
<dbReference type="PANTHER" id="PTHR30606">
    <property type="entry name" value="LIPID A BIOSYNTHESIS LAUROYL ACYLTRANSFERASE"/>
    <property type="match status" value="1"/>
</dbReference>
<dbReference type="PANTHER" id="PTHR30606:SF10">
    <property type="entry name" value="PHOSPHATIDYLINOSITOL MANNOSIDE ACYLTRANSFERASE"/>
    <property type="match status" value="1"/>
</dbReference>
<proteinExistence type="predicted"/>
<evidence type="ECO:0000256" key="6">
    <source>
        <dbReference type="ARBA" id="ARBA00023315"/>
    </source>
</evidence>
<dbReference type="EMBL" id="DTDJ01000031">
    <property type="protein sequence ID" value="HGL17578.1"/>
    <property type="molecule type" value="Genomic_DNA"/>
</dbReference>
<comment type="subcellular location">
    <subcellularLocation>
        <location evidence="1">Cell inner membrane</location>
    </subcellularLocation>
</comment>
<dbReference type="GO" id="GO:0016746">
    <property type="term" value="F:acyltransferase activity"/>
    <property type="evidence" value="ECO:0007669"/>
    <property type="project" value="UniProtKB-KW"/>
</dbReference>
<keyword evidence="5" id="KW-0472">Membrane</keyword>
<reference evidence="7" key="1">
    <citation type="journal article" date="2020" name="mSystems">
        <title>Genome- and Community-Level Interaction Insights into Carbon Utilization and Element Cycling Functions of Hydrothermarchaeota in Hydrothermal Sediment.</title>
        <authorList>
            <person name="Zhou Z."/>
            <person name="Liu Y."/>
            <person name="Xu W."/>
            <person name="Pan J."/>
            <person name="Luo Z.H."/>
            <person name="Li M."/>
        </authorList>
    </citation>
    <scope>NUCLEOTIDE SEQUENCE [LARGE SCALE GENOMIC DNA]</scope>
    <source>
        <strain evidence="7">SpSt-69</strain>
    </source>
</reference>
<evidence type="ECO:0000256" key="5">
    <source>
        <dbReference type="ARBA" id="ARBA00023136"/>
    </source>
</evidence>
<keyword evidence="6" id="KW-0012">Acyltransferase</keyword>
<gene>
    <name evidence="7" type="ORF">ENU66_04540</name>
</gene>